<name>A0ACB8BZF7_9AGAM</name>
<evidence type="ECO:0000313" key="1">
    <source>
        <dbReference type="EMBL" id="KAH7930937.1"/>
    </source>
</evidence>
<keyword evidence="2" id="KW-1185">Reference proteome</keyword>
<protein>
    <submittedName>
        <fullName evidence="1">Dihydrofolate reductase</fullName>
    </submittedName>
</protein>
<reference evidence="1" key="1">
    <citation type="journal article" date="2021" name="New Phytol.">
        <title>Evolutionary innovations through gain and loss of genes in the ectomycorrhizal Boletales.</title>
        <authorList>
            <person name="Wu G."/>
            <person name="Miyauchi S."/>
            <person name="Morin E."/>
            <person name="Kuo A."/>
            <person name="Drula E."/>
            <person name="Varga T."/>
            <person name="Kohler A."/>
            <person name="Feng B."/>
            <person name="Cao Y."/>
            <person name="Lipzen A."/>
            <person name="Daum C."/>
            <person name="Hundley H."/>
            <person name="Pangilinan J."/>
            <person name="Johnson J."/>
            <person name="Barry K."/>
            <person name="LaButti K."/>
            <person name="Ng V."/>
            <person name="Ahrendt S."/>
            <person name="Min B."/>
            <person name="Choi I.G."/>
            <person name="Park H."/>
            <person name="Plett J.M."/>
            <person name="Magnuson J."/>
            <person name="Spatafora J.W."/>
            <person name="Nagy L.G."/>
            <person name="Henrissat B."/>
            <person name="Grigoriev I.V."/>
            <person name="Yang Z.L."/>
            <person name="Xu J."/>
            <person name="Martin F.M."/>
        </authorList>
    </citation>
    <scope>NUCLEOTIDE SEQUENCE</scope>
    <source>
        <strain evidence="1">KUC20120723A-06</strain>
    </source>
</reference>
<accession>A0ACB8BZF7</accession>
<comment type="caution">
    <text evidence="1">The sequence shown here is derived from an EMBL/GenBank/DDBJ whole genome shotgun (WGS) entry which is preliminary data.</text>
</comment>
<organism evidence="1 2">
    <name type="scientific">Leucogyrophana mollusca</name>
    <dbReference type="NCBI Taxonomy" id="85980"/>
    <lineage>
        <taxon>Eukaryota</taxon>
        <taxon>Fungi</taxon>
        <taxon>Dikarya</taxon>
        <taxon>Basidiomycota</taxon>
        <taxon>Agaricomycotina</taxon>
        <taxon>Agaricomycetes</taxon>
        <taxon>Agaricomycetidae</taxon>
        <taxon>Boletales</taxon>
        <taxon>Boletales incertae sedis</taxon>
        <taxon>Leucogyrophana</taxon>
    </lineage>
</organism>
<evidence type="ECO:0000313" key="2">
    <source>
        <dbReference type="Proteomes" id="UP000790709"/>
    </source>
</evidence>
<gene>
    <name evidence="1" type="ORF">BV22DRAFT_1027694</name>
</gene>
<dbReference type="EMBL" id="MU266328">
    <property type="protein sequence ID" value="KAH7930937.1"/>
    <property type="molecule type" value="Genomic_DNA"/>
</dbReference>
<dbReference type="Proteomes" id="UP000790709">
    <property type="component" value="Unassembled WGS sequence"/>
</dbReference>
<sequence>MSPFTIIVAATKANGIGQNGRLPWRLQKEMAYFARVTSSAPEGLMNAVIMGRNTWESIPKKFKPLPRRVNVVISRSKEYQLSSPDSPPSSTPAYLYHDLESAVRYLDHSDQAIHRRFIIGGASLYSESLALFSSSPPPAYRADRVLLTRIIAPTFDECDVHMPDFLATGEDGQCGWTRASHEELEAWVGSEVPAGFQEENGVSYEFQMWLRRV</sequence>
<proteinExistence type="predicted"/>